<organism evidence="6 7">
    <name type="scientific">Entomobacter blattae</name>
    <dbReference type="NCBI Taxonomy" id="2762277"/>
    <lineage>
        <taxon>Bacteria</taxon>
        <taxon>Pseudomonadati</taxon>
        <taxon>Pseudomonadota</taxon>
        <taxon>Alphaproteobacteria</taxon>
        <taxon>Acetobacterales</taxon>
        <taxon>Acetobacteraceae</taxon>
        <taxon>Entomobacter</taxon>
    </lineage>
</organism>
<dbReference type="GO" id="GO:0005886">
    <property type="term" value="C:plasma membrane"/>
    <property type="evidence" value="ECO:0007669"/>
    <property type="project" value="UniProtKB-UniRule"/>
</dbReference>
<keyword evidence="2 5" id="KW-0812">Transmembrane</keyword>
<evidence type="ECO:0000313" key="7">
    <source>
        <dbReference type="Proteomes" id="UP000516349"/>
    </source>
</evidence>
<name>A0A7H1NND9_9PROT</name>
<dbReference type="EMBL" id="CP060244">
    <property type="protein sequence ID" value="QNT77299.1"/>
    <property type="molecule type" value="Genomic_DNA"/>
</dbReference>
<dbReference type="InterPro" id="IPR009760">
    <property type="entry name" value="DUF1328"/>
</dbReference>
<dbReference type="PIRSF" id="PIRSF036466">
    <property type="entry name" value="UCP036466"/>
    <property type="match status" value="1"/>
</dbReference>
<feature type="transmembrane region" description="Helical" evidence="5">
    <location>
        <begin position="33"/>
        <end position="52"/>
    </location>
</feature>
<gene>
    <name evidence="6" type="ORF">JGUZn3_00320</name>
</gene>
<protein>
    <recommendedName>
        <fullName evidence="5">UPF0391 membrane protein JGUZn3_00320</fullName>
    </recommendedName>
</protein>
<reference evidence="6 7" key="1">
    <citation type="submission" date="2020-08" db="EMBL/GenBank/DDBJ databases">
        <title>Complete genome sequence of Entomobacter blattae G55GP.</title>
        <authorList>
            <person name="Poehlein A."/>
            <person name="Guzman J."/>
            <person name="Daniel R."/>
            <person name="Vilcinskas A."/>
        </authorList>
    </citation>
    <scope>NUCLEOTIDE SEQUENCE [LARGE SCALE GENOMIC DNA]</scope>
    <source>
        <strain evidence="6 7">G55GP</strain>
    </source>
</reference>
<dbReference type="AlphaFoldDB" id="A0A7H1NND9"/>
<keyword evidence="3 5" id="KW-1133">Transmembrane helix</keyword>
<evidence type="ECO:0000256" key="2">
    <source>
        <dbReference type="ARBA" id="ARBA00022692"/>
    </source>
</evidence>
<dbReference type="KEGG" id="ebla:JGUZn3_00320"/>
<keyword evidence="4 5" id="KW-0472">Membrane</keyword>
<evidence type="ECO:0000256" key="4">
    <source>
        <dbReference type="ARBA" id="ARBA00023136"/>
    </source>
</evidence>
<evidence type="ECO:0000313" key="6">
    <source>
        <dbReference type="EMBL" id="QNT77299.1"/>
    </source>
</evidence>
<evidence type="ECO:0000256" key="1">
    <source>
        <dbReference type="ARBA" id="ARBA00022475"/>
    </source>
</evidence>
<dbReference type="Proteomes" id="UP000516349">
    <property type="component" value="Chromosome"/>
</dbReference>
<proteinExistence type="inferred from homology"/>
<comment type="similarity">
    <text evidence="5">Belongs to the UPF0391 family.</text>
</comment>
<dbReference type="HAMAP" id="MF_01361">
    <property type="entry name" value="UPF0391"/>
    <property type="match status" value="1"/>
</dbReference>
<keyword evidence="7" id="KW-1185">Reference proteome</keyword>
<dbReference type="Pfam" id="PF07043">
    <property type="entry name" value="DUF1328"/>
    <property type="match status" value="1"/>
</dbReference>
<dbReference type="NCBIfam" id="NF010234">
    <property type="entry name" value="PRK13682.2-5"/>
    <property type="match status" value="1"/>
</dbReference>
<sequence length="57" mass="6205">MLKWALFFFIISIIAGFFGFSGISVATSGIARILFFTAIILFVIFLVAGILFGKAIL</sequence>
<dbReference type="RefSeq" id="WP_203413795.1">
    <property type="nucleotide sequence ID" value="NZ_CP060244.1"/>
</dbReference>
<evidence type="ECO:0000256" key="3">
    <source>
        <dbReference type="ARBA" id="ARBA00022989"/>
    </source>
</evidence>
<accession>A0A7H1NND9</accession>
<evidence type="ECO:0000256" key="5">
    <source>
        <dbReference type="HAMAP-Rule" id="MF_01361"/>
    </source>
</evidence>
<comment type="caution">
    <text evidence="5">Lacks conserved residue(s) required for the propagation of feature annotation.</text>
</comment>
<keyword evidence="1 5" id="KW-1003">Cell membrane</keyword>
<feature type="transmembrane region" description="Helical" evidence="5">
    <location>
        <begin position="6"/>
        <end position="26"/>
    </location>
</feature>